<accession>A0ABD0LAS6</accession>
<organism evidence="2 3">
    <name type="scientific">Batillaria attramentaria</name>
    <dbReference type="NCBI Taxonomy" id="370345"/>
    <lineage>
        <taxon>Eukaryota</taxon>
        <taxon>Metazoa</taxon>
        <taxon>Spiralia</taxon>
        <taxon>Lophotrochozoa</taxon>
        <taxon>Mollusca</taxon>
        <taxon>Gastropoda</taxon>
        <taxon>Caenogastropoda</taxon>
        <taxon>Sorbeoconcha</taxon>
        <taxon>Cerithioidea</taxon>
        <taxon>Batillariidae</taxon>
        <taxon>Batillaria</taxon>
    </lineage>
</organism>
<proteinExistence type="predicted"/>
<gene>
    <name evidence="2" type="ORF">BaRGS_00012495</name>
</gene>
<sequence length="128" mass="14034">MQGKPKIDSSCPSQMVNGLVSVFLVMDTAYELLYPRLGWLCDFTYHAPLPGGNESGTAYLAIRWKNSRGCQRTDSCFKCSPTGRNPTLRRPQSPGGNPDLGVGFRLHSARDFLALRAGFEPAWVSPIG</sequence>
<keyword evidence="3" id="KW-1185">Reference proteome</keyword>
<dbReference type="Proteomes" id="UP001519460">
    <property type="component" value="Unassembled WGS sequence"/>
</dbReference>
<protein>
    <submittedName>
        <fullName evidence="2">Uncharacterized protein</fullName>
    </submittedName>
</protein>
<evidence type="ECO:0000313" key="3">
    <source>
        <dbReference type="Proteomes" id="UP001519460"/>
    </source>
</evidence>
<dbReference type="AlphaFoldDB" id="A0ABD0LAS6"/>
<reference evidence="2 3" key="1">
    <citation type="journal article" date="2023" name="Sci. Data">
        <title>Genome assembly of the Korean intertidal mud-creeper Batillaria attramentaria.</title>
        <authorList>
            <person name="Patra A.K."/>
            <person name="Ho P.T."/>
            <person name="Jun S."/>
            <person name="Lee S.J."/>
            <person name="Kim Y."/>
            <person name="Won Y.J."/>
        </authorList>
    </citation>
    <scope>NUCLEOTIDE SEQUENCE [LARGE SCALE GENOMIC DNA]</scope>
    <source>
        <strain evidence="2">Wonlab-2016</strain>
    </source>
</reference>
<evidence type="ECO:0000256" key="1">
    <source>
        <dbReference type="SAM" id="MobiDB-lite"/>
    </source>
</evidence>
<name>A0ABD0LAS6_9CAEN</name>
<dbReference type="EMBL" id="JACVVK020000068">
    <property type="protein sequence ID" value="KAK7496330.1"/>
    <property type="molecule type" value="Genomic_DNA"/>
</dbReference>
<comment type="caution">
    <text evidence="2">The sequence shown here is derived from an EMBL/GenBank/DDBJ whole genome shotgun (WGS) entry which is preliminary data.</text>
</comment>
<feature type="region of interest" description="Disordered" evidence="1">
    <location>
        <begin position="81"/>
        <end position="100"/>
    </location>
</feature>
<evidence type="ECO:0000313" key="2">
    <source>
        <dbReference type="EMBL" id="KAK7496330.1"/>
    </source>
</evidence>